<keyword evidence="6 8" id="KW-1133">Transmembrane helix</keyword>
<feature type="transmembrane region" description="Helical" evidence="8">
    <location>
        <begin position="312"/>
        <end position="330"/>
    </location>
</feature>
<accession>A0A370HF95</accession>
<evidence type="ECO:0000256" key="4">
    <source>
        <dbReference type="ARBA" id="ARBA00022475"/>
    </source>
</evidence>
<evidence type="ECO:0000313" key="9">
    <source>
        <dbReference type="EMBL" id="RDI55732.1"/>
    </source>
</evidence>
<organism evidence="9 10">
    <name type="scientific">Nocardia mexicana</name>
    <dbReference type="NCBI Taxonomy" id="279262"/>
    <lineage>
        <taxon>Bacteria</taxon>
        <taxon>Bacillati</taxon>
        <taxon>Actinomycetota</taxon>
        <taxon>Actinomycetes</taxon>
        <taxon>Mycobacteriales</taxon>
        <taxon>Nocardiaceae</taxon>
        <taxon>Nocardia</taxon>
    </lineage>
</organism>
<name>A0A370HF95_9NOCA</name>
<feature type="transmembrane region" description="Helical" evidence="8">
    <location>
        <begin position="223"/>
        <end position="247"/>
    </location>
</feature>
<dbReference type="InterPro" id="IPR037294">
    <property type="entry name" value="ABC_BtuC-like"/>
</dbReference>
<dbReference type="EMBL" id="QQAZ01000001">
    <property type="protein sequence ID" value="RDI55732.1"/>
    <property type="molecule type" value="Genomic_DNA"/>
</dbReference>
<dbReference type="PANTHER" id="PTHR30472">
    <property type="entry name" value="FERRIC ENTEROBACTIN TRANSPORT SYSTEM PERMEASE PROTEIN"/>
    <property type="match status" value="1"/>
</dbReference>
<keyword evidence="7 8" id="KW-0472">Membrane</keyword>
<proteinExistence type="inferred from homology"/>
<dbReference type="Pfam" id="PF01032">
    <property type="entry name" value="FecCD"/>
    <property type="match status" value="1"/>
</dbReference>
<feature type="transmembrane region" description="Helical" evidence="8">
    <location>
        <begin position="267"/>
        <end position="291"/>
    </location>
</feature>
<protein>
    <submittedName>
        <fullName evidence="9">Iron complex transport system permease protein</fullName>
    </submittedName>
</protein>
<keyword evidence="4" id="KW-1003">Cell membrane</keyword>
<evidence type="ECO:0000256" key="6">
    <source>
        <dbReference type="ARBA" id="ARBA00022989"/>
    </source>
</evidence>
<dbReference type="GO" id="GO:0005886">
    <property type="term" value="C:plasma membrane"/>
    <property type="evidence" value="ECO:0007669"/>
    <property type="project" value="UniProtKB-SubCell"/>
</dbReference>
<feature type="transmembrane region" description="Helical" evidence="8">
    <location>
        <begin position="114"/>
        <end position="137"/>
    </location>
</feature>
<evidence type="ECO:0000256" key="7">
    <source>
        <dbReference type="ARBA" id="ARBA00023136"/>
    </source>
</evidence>
<dbReference type="Gene3D" id="1.10.3470.10">
    <property type="entry name" value="ABC transporter involved in vitamin B12 uptake, BtuC"/>
    <property type="match status" value="1"/>
</dbReference>
<feature type="transmembrane region" description="Helical" evidence="8">
    <location>
        <begin position="81"/>
        <end position="102"/>
    </location>
</feature>
<feature type="transmembrane region" description="Helical" evidence="8">
    <location>
        <begin position="144"/>
        <end position="163"/>
    </location>
</feature>
<dbReference type="SUPFAM" id="SSF81345">
    <property type="entry name" value="ABC transporter involved in vitamin B12 uptake, BtuC"/>
    <property type="match status" value="1"/>
</dbReference>
<dbReference type="PANTHER" id="PTHR30472:SF24">
    <property type="entry name" value="FERRIC ENTEROBACTIN TRANSPORT SYSTEM PERMEASE PROTEIN FEPG"/>
    <property type="match status" value="1"/>
</dbReference>
<comment type="subcellular location">
    <subcellularLocation>
        <location evidence="1">Cell membrane</location>
        <topology evidence="1">Multi-pass membrane protein</topology>
    </subcellularLocation>
</comment>
<evidence type="ECO:0000256" key="8">
    <source>
        <dbReference type="SAM" id="Phobius"/>
    </source>
</evidence>
<dbReference type="GO" id="GO:0022857">
    <property type="term" value="F:transmembrane transporter activity"/>
    <property type="evidence" value="ECO:0007669"/>
    <property type="project" value="InterPro"/>
</dbReference>
<dbReference type="AlphaFoldDB" id="A0A370HF95"/>
<dbReference type="STRING" id="1210089.GCA_001613165_04211"/>
<keyword evidence="5 8" id="KW-0812">Transmembrane</keyword>
<dbReference type="InterPro" id="IPR000522">
    <property type="entry name" value="ABC_transptr_permease_BtuC"/>
</dbReference>
<comment type="caution">
    <text evidence="9">The sequence shown here is derived from an EMBL/GenBank/DDBJ whole genome shotgun (WGS) entry which is preliminary data.</text>
</comment>
<comment type="similarity">
    <text evidence="2">Belongs to the binding-protein-dependent transport system permease family. FecCD subfamily.</text>
</comment>
<evidence type="ECO:0000256" key="5">
    <source>
        <dbReference type="ARBA" id="ARBA00022692"/>
    </source>
</evidence>
<gene>
    <name evidence="9" type="ORF">DFR68_101566</name>
</gene>
<evidence type="ECO:0000256" key="3">
    <source>
        <dbReference type="ARBA" id="ARBA00022448"/>
    </source>
</evidence>
<feature type="transmembrane region" description="Helical" evidence="8">
    <location>
        <begin position="20"/>
        <end position="43"/>
    </location>
</feature>
<feature type="transmembrane region" description="Helical" evidence="8">
    <location>
        <begin position="175"/>
        <end position="196"/>
    </location>
</feature>
<feature type="transmembrane region" description="Helical" evidence="8">
    <location>
        <begin position="336"/>
        <end position="353"/>
    </location>
</feature>
<dbReference type="Proteomes" id="UP000255355">
    <property type="component" value="Unassembled WGS sequence"/>
</dbReference>
<dbReference type="GO" id="GO:0033214">
    <property type="term" value="P:siderophore-iron import into cell"/>
    <property type="evidence" value="ECO:0007669"/>
    <property type="project" value="TreeGrafter"/>
</dbReference>
<keyword evidence="10" id="KW-1185">Reference proteome</keyword>
<evidence type="ECO:0000313" key="10">
    <source>
        <dbReference type="Proteomes" id="UP000255355"/>
    </source>
</evidence>
<evidence type="ECO:0000256" key="1">
    <source>
        <dbReference type="ARBA" id="ARBA00004651"/>
    </source>
</evidence>
<evidence type="ECO:0000256" key="2">
    <source>
        <dbReference type="ARBA" id="ARBA00007935"/>
    </source>
</evidence>
<sequence>MTVPTLSRVRPAARVGPFSAVLRITMLLTVIGLAVAVIGLFALDIAIGEYHIPLGRVFDVLTGGGTRSQRFIIFESRLPRAVTAVIAGAALGLAGAVTQSILHNPLASPDLLGITSGASFAAVAAVTGTGGATAGAAAAIGVPLAALAGGLLTAVAIYVLAWGRTGDGAAGTTGMRLVLIGIGINALLLSGVSWLLTRATLTDASRAQMWLTGSLNGADWTRAVPAAIGLALVLAVTAGSARTLAALRFGTDTTRALGVRLQAQQGLLLGAAVIAAALATAAVGPVAFVGLASPQIARRLLRTPGEPVLGSALVGAVVVVGADVIARTVVPVDLPVGIVTAALGGPFLLLLLVRTNRKATLA</sequence>
<keyword evidence="3" id="KW-0813">Transport</keyword>
<reference evidence="9 10" key="1">
    <citation type="submission" date="2018-07" db="EMBL/GenBank/DDBJ databases">
        <title>Genomic Encyclopedia of Type Strains, Phase IV (KMG-IV): sequencing the most valuable type-strain genomes for metagenomic binning, comparative biology and taxonomic classification.</title>
        <authorList>
            <person name="Goeker M."/>
        </authorList>
    </citation>
    <scope>NUCLEOTIDE SEQUENCE [LARGE SCALE GENOMIC DNA]</scope>
    <source>
        <strain evidence="9 10">DSM 44952</strain>
    </source>
</reference>